<name>A0ABN1KF87_CLOSU</name>
<protein>
    <recommendedName>
        <fullName evidence="7">Cytosine-specific methyltransferase</fullName>
        <ecNumber evidence="7">2.1.1.37</ecNumber>
    </recommendedName>
</protein>
<keyword evidence="4" id="KW-0680">Restriction system</keyword>
<dbReference type="InterPro" id="IPR050750">
    <property type="entry name" value="C5-MTase"/>
</dbReference>
<dbReference type="InterPro" id="IPR018117">
    <property type="entry name" value="C5_DNA_meth_AS"/>
</dbReference>
<keyword evidence="3 5" id="KW-0949">S-adenosyl-L-methionine</keyword>
<evidence type="ECO:0000256" key="1">
    <source>
        <dbReference type="ARBA" id="ARBA00022603"/>
    </source>
</evidence>
<evidence type="ECO:0000313" key="9">
    <source>
        <dbReference type="Proteomes" id="UP001501047"/>
    </source>
</evidence>
<keyword evidence="2 5" id="KW-0808">Transferase</keyword>
<dbReference type="EC" id="2.1.1.37" evidence="7"/>
<dbReference type="CDD" id="cd00315">
    <property type="entry name" value="Cyt_C5_DNA_methylase"/>
    <property type="match status" value="1"/>
</dbReference>
<dbReference type="NCBIfam" id="TIGR00675">
    <property type="entry name" value="dcm"/>
    <property type="match status" value="1"/>
</dbReference>
<dbReference type="PANTHER" id="PTHR46098:SF1">
    <property type="entry name" value="TRNA (CYTOSINE(38)-C(5))-METHYLTRANSFERASE"/>
    <property type="match status" value="1"/>
</dbReference>
<evidence type="ECO:0000256" key="4">
    <source>
        <dbReference type="ARBA" id="ARBA00022747"/>
    </source>
</evidence>
<dbReference type="Gene3D" id="3.90.120.10">
    <property type="entry name" value="DNA Methylase, subunit A, domain 2"/>
    <property type="match status" value="1"/>
</dbReference>
<accession>A0ABN1KF87</accession>
<evidence type="ECO:0000313" key="8">
    <source>
        <dbReference type="EMBL" id="GAA0765127.1"/>
    </source>
</evidence>
<dbReference type="InterPro" id="IPR029063">
    <property type="entry name" value="SAM-dependent_MTases_sf"/>
</dbReference>
<dbReference type="PROSITE" id="PS00094">
    <property type="entry name" value="C5_MTASE_1"/>
    <property type="match status" value="1"/>
</dbReference>
<dbReference type="PANTHER" id="PTHR46098">
    <property type="entry name" value="TRNA (CYTOSINE(38)-C(5))-METHYLTRANSFERASE"/>
    <property type="match status" value="1"/>
</dbReference>
<dbReference type="Gene3D" id="3.40.50.150">
    <property type="entry name" value="Vaccinia Virus protein VP39"/>
    <property type="match status" value="1"/>
</dbReference>
<comment type="caution">
    <text evidence="8">The sequence shown here is derived from an EMBL/GenBank/DDBJ whole genome shotgun (WGS) entry which is preliminary data.</text>
</comment>
<comment type="catalytic activity">
    <reaction evidence="7">
        <text>a 2'-deoxycytidine in DNA + S-adenosyl-L-methionine = a 5-methyl-2'-deoxycytidine in DNA + S-adenosyl-L-homocysteine + H(+)</text>
        <dbReference type="Rhea" id="RHEA:13681"/>
        <dbReference type="Rhea" id="RHEA-COMP:11369"/>
        <dbReference type="Rhea" id="RHEA-COMP:11370"/>
        <dbReference type="ChEBI" id="CHEBI:15378"/>
        <dbReference type="ChEBI" id="CHEBI:57856"/>
        <dbReference type="ChEBI" id="CHEBI:59789"/>
        <dbReference type="ChEBI" id="CHEBI:85452"/>
        <dbReference type="ChEBI" id="CHEBI:85454"/>
        <dbReference type="EC" id="2.1.1.37"/>
    </reaction>
</comment>
<dbReference type="GO" id="GO:0032259">
    <property type="term" value="P:methylation"/>
    <property type="evidence" value="ECO:0007669"/>
    <property type="project" value="UniProtKB-KW"/>
</dbReference>
<dbReference type="Pfam" id="PF00145">
    <property type="entry name" value="DNA_methylase"/>
    <property type="match status" value="1"/>
</dbReference>
<sequence length="483" mass="54622">MQGGKRKNAGRKTISTTDKKTGFKVYLTKEQQADIEHFGIGSSFSERCNSILVKGIAAAKKETRDTIRFIDLFAGLGGIRLGFEYGFHKLGYKTQCVFSSEIKKYAIKAYQEYYGNEKIYGDITQISNEQIPDFDFLLAGFPCQPFSSAGKGLGFADTRGTLFFEIERILKEKQPYGFLLENVEGLVNHDNGNTLKVIINNLENLGYLVSHELLDSQYFGLAQSRKRIYIVGTKKAKVNLLDFPVTTSTLGDIMEHNLPTVKSKFTKCLFKNFELNDVIGKSIKDKRGGENNIHSWEIELKGKTTTQQRELLNMLLKERRKKQWAEEIGIKWMDGMPLTLEQIKTFYDVPNLESILNDLVKKGYLKIEHPREQIDGVRVPDTTKEKGYNIVAGKLSFEFSKILDPNDLAPTLVAMDVSKLGVIDNGGLRTLTIREGQRLCGYPEDYDLSHIKEKEAFDLLGNTVCVPVITAISERLAAIYKDR</sequence>
<evidence type="ECO:0000256" key="5">
    <source>
        <dbReference type="PROSITE-ProRule" id="PRU01016"/>
    </source>
</evidence>
<gene>
    <name evidence="8" type="ORF">GCM10008908_01190</name>
</gene>
<feature type="active site" evidence="5">
    <location>
        <position position="143"/>
    </location>
</feature>
<dbReference type="SUPFAM" id="SSF53335">
    <property type="entry name" value="S-adenosyl-L-methionine-dependent methyltransferases"/>
    <property type="match status" value="1"/>
</dbReference>
<evidence type="ECO:0000256" key="3">
    <source>
        <dbReference type="ARBA" id="ARBA00022691"/>
    </source>
</evidence>
<reference evidence="8 9" key="1">
    <citation type="journal article" date="2019" name="Int. J. Syst. Evol. Microbiol.">
        <title>The Global Catalogue of Microorganisms (GCM) 10K type strain sequencing project: providing services to taxonomists for standard genome sequencing and annotation.</title>
        <authorList>
            <consortium name="The Broad Institute Genomics Platform"/>
            <consortium name="The Broad Institute Genome Sequencing Center for Infectious Disease"/>
            <person name="Wu L."/>
            <person name="Ma J."/>
        </authorList>
    </citation>
    <scope>NUCLEOTIDE SEQUENCE [LARGE SCALE GENOMIC DNA]</scope>
    <source>
        <strain evidence="8 9">JCM 1417</strain>
    </source>
</reference>
<organism evidence="8 9">
    <name type="scientific">Clostridium subterminale</name>
    <dbReference type="NCBI Taxonomy" id="1550"/>
    <lineage>
        <taxon>Bacteria</taxon>
        <taxon>Bacillati</taxon>
        <taxon>Bacillota</taxon>
        <taxon>Clostridia</taxon>
        <taxon>Eubacteriales</taxon>
        <taxon>Clostridiaceae</taxon>
        <taxon>Clostridium</taxon>
    </lineage>
</organism>
<evidence type="ECO:0000256" key="6">
    <source>
        <dbReference type="RuleBase" id="RU000416"/>
    </source>
</evidence>
<dbReference type="Proteomes" id="UP001501047">
    <property type="component" value="Unassembled WGS sequence"/>
</dbReference>
<comment type="similarity">
    <text evidence="5 6">Belongs to the class I-like SAM-binding methyltransferase superfamily. C5-methyltransferase family.</text>
</comment>
<dbReference type="InterPro" id="IPR001525">
    <property type="entry name" value="C5_MeTfrase"/>
</dbReference>
<evidence type="ECO:0000256" key="7">
    <source>
        <dbReference type="RuleBase" id="RU000417"/>
    </source>
</evidence>
<dbReference type="PRINTS" id="PR00105">
    <property type="entry name" value="C5METTRFRASE"/>
</dbReference>
<evidence type="ECO:0000256" key="2">
    <source>
        <dbReference type="ARBA" id="ARBA00022679"/>
    </source>
</evidence>
<dbReference type="PROSITE" id="PS51679">
    <property type="entry name" value="SAM_MT_C5"/>
    <property type="match status" value="1"/>
</dbReference>
<keyword evidence="9" id="KW-1185">Reference proteome</keyword>
<proteinExistence type="inferred from homology"/>
<keyword evidence="1 5" id="KW-0489">Methyltransferase</keyword>
<dbReference type="RefSeq" id="WP_343822662.1">
    <property type="nucleotide sequence ID" value="NZ_BAAACI010000001.1"/>
</dbReference>
<dbReference type="GO" id="GO:0008168">
    <property type="term" value="F:methyltransferase activity"/>
    <property type="evidence" value="ECO:0007669"/>
    <property type="project" value="UniProtKB-KW"/>
</dbReference>
<dbReference type="EMBL" id="BAAACI010000001">
    <property type="protein sequence ID" value="GAA0765127.1"/>
    <property type="molecule type" value="Genomic_DNA"/>
</dbReference>